<evidence type="ECO:0000256" key="1">
    <source>
        <dbReference type="ARBA" id="ARBA00023125"/>
    </source>
</evidence>
<keyword evidence="4" id="KW-1185">Reference proteome</keyword>
<dbReference type="Pfam" id="PF13411">
    <property type="entry name" value="MerR_1"/>
    <property type="match status" value="1"/>
</dbReference>
<dbReference type="PROSITE" id="PS50937">
    <property type="entry name" value="HTH_MERR_2"/>
    <property type="match status" value="1"/>
</dbReference>
<dbReference type="GO" id="GO:0003677">
    <property type="term" value="F:DNA binding"/>
    <property type="evidence" value="ECO:0007669"/>
    <property type="project" value="UniProtKB-KW"/>
</dbReference>
<dbReference type="GO" id="GO:0003700">
    <property type="term" value="F:DNA-binding transcription factor activity"/>
    <property type="evidence" value="ECO:0007669"/>
    <property type="project" value="InterPro"/>
</dbReference>
<protein>
    <submittedName>
        <fullName evidence="3">DNA-binding transcriptional regulator, MerR family</fullName>
    </submittedName>
</protein>
<dbReference type="SUPFAM" id="SSF46955">
    <property type="entry name" value="Putative DNA-binding domain"/>
    <property type="match status" value="1"/>
</dbReference>
<dbReference type="RefSeq" id="WP_073616736.1">
    <property type="nucleotide sequence ID" value="NZ_FRFE01000047.1"/>
</dbReference>
<keyword evidence="1 3" id="KW-0238">DNA-binding</keyword>
<dbReference type="InterPro" id="IPR047057">
    <property type="entry name" value="MerR_fam"/>
</dbReference>
<dbReference type="STRING" id="1121416.SAMN02745220_04962"/>
<reference evidence="3 4" key="1">
    <citation type="submission" date="2016-12" db="EMBL/GenBank/DDBJ databases">
        <authorList>
            <person name="Song W.-J."/>
            <person name="Kurnit D.M."/>
        </authorList>
    </citation>
    <scope>NUCLEOTIDE SEQUENCE [LARGE SCALE GENOMIC DNA]</scope>
    <source>
        <strain evidence="3 4">DSM 18488</strain>
    </source>
</reference>
<name>A0A1M7YKN8_9BACT</name>
<dbReference type="OrthoDB" id="9810140at2"/>
<feature type="domain" description="HTH merR-type" evidence="2">
    <location>
        <begin position="10"/>
        <end position="80"/>
    </location>
</feature>
<dbReference type="PANTHER" id="PTHR30204">
    <property type="entry name" value="REDOX-CYCLING DRUG-SENSING TRANSCRIPTIONAL ACTIVATOR SOXR"/>
    <property type="match status" value="1"/>
</dbReference>
<organism evidence="3 4">
    <name type="scientific">Desulfopila aestuarii DSM 18488</name>
    <dbReference type="NCBI Taxonomy" id="1121416"/>
    <lineage>
        <taxon>Bacteria</taxon>
        <taxon>Pseudomonadati</taxon>
        <taxon>Thermodesulfobacteriota</taxon>
        <taxon>Desulfobulbia</taxon>
        <taxon>Desulfobulbales</taxon>
        <taxon>Desulfocapsaceae</taxon>
        <taxon>Desulfopila</taxon>
    </lineage>
</organism>
<dbReference type="AlphaFoldDB" id="A0A1M7YKN8"/>
<dbReference type="Proteomes" id="UP000184603">
    <property type="component" value="Unassembled WGS sequence"/>
</dbReference>
<evidence type="ECO:0000259" key="2">
    <source>
        <dbReference type="PROSITE" id="PS50937"/>
    </source>
</evidence>
<dbReference type="SMART" id="SM00422">
    <property type="entry name" value="HTH_MERR"/>
    <property type="match status" value="1"/>
</dbReference>
<accession>A0A1M7YKN8</accession>
<dbReference type="InterPro" id="IPR000551">
    <property type="entry name" value="MerR-type_HTH_dom"/>
</dbReference>
<sequence length="131" mass="15121">MQFNIPDKLYFKIGEVGKLAQVPTHVLRYWETEFKGIKPKRANSKQRLYRREDVELILKIKVLLHEQGYTIAGARKLIEEGGQSGQVIYEPPPVFSATTPKVRNKERMAAKALDTIKSELQQLQRIIDKNT</sequence>
<dbReference type="CDD" id="cd04765">
    <property type="entry name" value="HTH_MlrA-like_sg2"/>
    <property type="match status" value="1"/>
</dbReference>
<evidence type="ECO:0000313" key="3">
    <source>
        <dbReference type="EMBL" id="SHO53154.1"/>
    </source>
</evidence>
<proteinExistence type="predicted"/>
<dbReference type="EMBL" id="FRFE01000047">
    <property type="protein sequence ID" value="SHO53154.1"/>
    <property type="molecule type" value="Genomic_DNA"/>
</dbReference>
<dbReference type="Gene3D" id="1.10.1660.10">
    <property type="match status" value="1"/>
</dbReference>
<gene>
    <name evidence="3" type="ORF">SAMN02745220_04962</name>
</gene>
<dbReference type="InterPro" id="IPR009061">
    <property type="entry name" value="DNA-bd_dom_put_sf"/>
</dbReference>
<evidence type="ECO:0000313" key="4">
    <source>
        <dbReference type="Proteomes" id="UP000184603"/>
    </source>
</evidence>
<dbReference type="PANTHER" id="PTHR30204:SF15">
    <property type="entry name" value="BLL5018 PROTEIN"/>
    <property type="match status" value="1"/>
</dbReference>